<proteinExistence type="predicted"/>
<dbReference type="RefSeq" id="WP_183800464.1">
    <property type="nucleotide sequence ID" value="NZ_JACIII010000013.1"/>
</dbReference>
<name>A0AAW3V0A9_9BURK</name>
<dbReference type="AlphaFoldDB" id="A0AAW3V0A9"/>
<organism evidence="1 2">
    <name type="scientific">Paraburkholderia fungorum</name>
    <dbReference type="NCBI Taxonomy" id="134537"/>
    <lineage>
        <taxon>Bacteria</taxon>
        <taxon>Pseudomonadati</taxon>
        <taxon>Pseudomonadota</taxon>
        <taxon>Betaproteobacteria</taxon>
        <taxon>Burkholderiales</taxon>
        <taxon>Burkholderiaceae</taxon>
        <taxon>Paraburkholderia</taxon>
    </lineage>
</organism>
<dbReference type="EMBL" id="JACIIK010000009">
    <property type="protein sequence ID" value="MBB6204238.1"/>
    <property type="molecule type" value="Genomic_DNA"/>
</dbReference>
<reference evidence="1 2" key="1">
    <citation type="submission" date="2020-08" db="EMBL/GenBank/DDBJ databases">
        <title>Genomic Encyclopedia of Type Strains, Phase IV (KMG-V): Genome sequencing to study the core and pangenomes of soil and plant-associated prokaryotes.</title>
        <authorList>
            <person name="Whitman W."/>
        </authorList>
    </citation>
    <scope>NUCLEOTIDE SEQUENCE [LARGE SCALE GENOMIC DNA]</scope>
    <source>
        <strain evidence="1 2">SEMIA 4013</strain>
    </source>
</reference>
<protein>
    <submittedName>
        <fullName evidence="1">Uncharacterized protein</fullName>
    </submittedName>
</protein>
<evidence type="ECO:0000313" key="1">
    <source>
        <dbReference type="EMBL" id="MBB6204238.1"/>
    </source>
</evidence>
<accession>A0AAW3V0A9</accession>
<evidence type="ECO:0000313" key="2">
    <source>
        <dbReference type="Proteomes" id="UP000518681"/>
    </source>
</evidence>
<comment type="caution">
    <text evidence="1">The sequence shown here is derived from an EMBL/GenBank/DDBJ whole genome shotgun (WGS) entry which is preliminary data.</text>
</comment>
<sequence>MTLRFKFTIHTAVGSLSGEEDANDEEQLRECMPEDVVSYSVDGVRDRPGIPPVSSEELWLNLWSAVENIRYASTLTPEVVAQHQAEQIRALRGLCIRVTTSDRD</sequence>
<gene>
    <name evidence="1" type="ORF">GGD69_005132</name>
</gene>
<dbReference type="Proteomes" id="UP000518681">
    <property type="component" value="Unassembled WGS sequence"/>
</dbReference>